<proteinExistence type="inferred from homology"/>
<dbReference type="Gene3D" id="3.40.50.450">
    <property type="match status" value="1"/>
</dbReference>
<organism evidence="4 5">
    <name type="scientific">Paenibacillus aurantius</name>
    <dbReference type="NCBI Taxonomy" id="2918900"/>
    <lineage>
        <taxon>Bacteria</taxon>
        <taxon>Bacillati</taxon>
        <taxon>Bacillota</taxon>
        <taxon>Bacilli</taxon>
        <taxon>Bacillales</taxon>
        <taxon>Paenibacillaceae</taxon>
        <taxon>Paenibacillus</taxon>
    </lineage>
</organism>
<dbReference type="AlphaFoldDB" id="A0AA96RHN3"/>
<dbReference type="InterPro" id="IPR057666">
    <property type="entry name" value="DrpA_SLOG"/>
</dbReference>
<dbReference type="InterPro" id="IPR041614">
    <property type="entry name" value="DprA_WH"/>
</dbReference>
<keyword evidence="5" id="KW-1185">Reference proteome</keyword>
<feature type="domain" description="Smf/DprA SLOG" evidence="2">
    <location>
        <begin position="77"/>
        <end position="286"/>
    </location>
</feature>
<dbReference type="PANTHER" id="PTHR43022">
    <property type="entry name" value="PROTEIN SMF"/>
    <property type="match status" value="1"/>
</dbReference>
<sequence length="363" mass="39218">MDNRTALLALNEIKQVGWKTILKLVSGLPDLSMLASLEAGDLTRLDIPLPLGEKILSALRDSGGEAWEEKYQEKGIQVVTLYDPSYPALLKQTSQPPWVLYGIGNFRLLERPCLAMVGTRVPTPYGRKVAEDLARAMARAGFCIVSGMARGIDTSAHRGAVSEKGGTIAMLGCGVDVLYPPENRAIYAEIGEKGLLLSEFPPGTSAKPGLFPLRNRIIAGLSWGTIVVEAALRSGSLITADQALEESRDVFAVPGPITSPKSLGAMSLIKQGAKLVTEPEDIWQEYAGRVSGLSWEGDKEPLQAAELTSEEEAIWNLLSHEPQTLDSILEQSQTNFGHLHTILLSLTLKKKIKPLPGAAYVVI</sequence>
<feature type="domain" description="DprA winged helix" evidence="3">
    <location>
        <begin position="300"/>
        <end position="357"/>
    </location>
</feature>
<evidence type="ECO:0000313" key="5">
    <source>
        <dbReference type="Proteomes" id="UP001305702"/>
    </source>
</evidence>
<reference evidence="4 5" key="1">
    <citation type="submission" date="2022-02" db="EMBL/GenBank/DDBJ databases">
        <title>Paenibacillus sp. MBLB1776 Whole Genome Shotgun Sequencing.</title>
        <authorList>
            <person name="Hwang C.Y."/>
            <person name="Cho E.-S."/>
            <person name="Seo M.-J."/>
        </authorList>
    </citation>
    <scope>NUCLEOTIDE SEQUENCE [LARGE SCALE GENOMIC DNA]</scope>
    <source>
        <strain evidence="4 5">MBLB1776</strain>
    </source>
</reference>
<name>A0AA96RHN3_9BACL</name>
<dbReference type="InterPro" id="IPR036388">
    <property type="entry name" value="WH-like_DNA-bd_sf"/>
</dbReference>
<dbReference type="SUPFAM" id="SSF102405">
    <property type="entry name" value="MCP/YpsA-like"/>
    <property type="match status" value="1"/>
</dbReference>
<dbReference type="Proteomes" id="UP001305702">
    <property type="component" value="Chromosome"/>
</dbReference>
<comment type="similarity">
    <text evidence="1">Belongs to the DprA/Smf family.</text>
</comment>
<dbReference type="Gene3D" id="1.10.10.10">
    <property type="entry name" value="Winged helix-like DNA-binding domain superfamily/Winged helix DNA-binding domain"/>
    <property type="match status" value="1"/>
</dbReference>
<evidence type="ECO:0000313" key="4">
    <source>
        <dbReference type="EMBL" id="WNQ13721.1"/>
    </source>
</evidence>
<dbReference type="InterPro" id="IPR003488">
    <property type="entry name" value="DprA"/>
</dbReference>
<accession>A0AA96RHN3</accession>
<dbReference type="KEGG" id="paun:MJA45_12095"/>
<dbReference type="NCBIfam" id="TIGR00732">
    <property type="entry name" value="dprA"/>
    <property type="match status" value="1"/>
</dbReference>
<dbReference type="EMBL" id="CP130318">
    <property type="protein sequence ID" value="WNQ13721.1"/>
    <property type="molecule type" value="Genomic_DNA"/>
</dbReference>
<dbReference type="GO" id="GO:0009294">
    <property type="term" value="P:DNA-mediated transformation"/>
    <property type="evidence" value="ECO:0007669"/>
    <property type="project" value="InterPro"/>
</dbReference>
<dbReference type="RefSeq" id="WP_315607503.1">
    <property type="nucleotide sequence ID" value="NZ_CP130318.1"/>
</dbReference>
<gene>
    <name evidence="4" type="primary">dprA</name>
    <name evidence="4" type="ORF">MJA45_12095</name>
</gene>
<dbReference type="PANTHER" id="PTHR43022:SF1">
    <property type="entry name" value="PROTEIN SMF"/>
    <property type="match status" value="1"/>
</dbReference>
<dbReference type="Pfam" id="PF02481">
    <property type="entry name" value="DNA_processg_A"/>
    <property type="match status" value="1"/>
</dbReference>
<protein>
    <submittedName>
        <fullName evidence="4">DNA-processing protein DprA</fullName>
    </submittedName>
</protein>
<evidence type="ECO:0000259" key="3">
    <source>
        <dbReference type="Pfam" id="PF17782"/>
    </source>
</evidence>
<dbReference type="Pfam" id="PF17782">
    <property type="entry name" value="WHD_DprA"/>
    <property type="match status" value="1"/>
</dbReference>
<evidence type="ECO:0000256" key="1">
    <source>
        <dbReference type="ARBA" id="ARBA00006525"/>
    </source>
</evidence>
<evidence type="ECO:0000259" key="2">
    <source>
        <dbReference type="Pfam" id="PF02481"/>
    </source>
</evidence>